<reference evidence="2 3" key="1">
    <citation type="submission" date="2018-09" db="EMBL/GenBank/DDBJ databases">
        <title>Paenibacillus SK2017-BO5.</title>
        <authorList>
            <person name="Piskunova J.V."/>
            <person name="Dubiley S.A."/>
            <person name="Severinov K.V."/>
        </authorList>
    </citation>
    <scope>NUCLEOTIDE SEQUENCE [LARGE SCALE GENOMIC DNA]</scope>
    <source>
        <strain evidence="2 3">BO5</strain>
    </source>
</reference>
<dbReference type="SUPFAM" id="SSF56300">
    <property type="entry name" value="Metallo-dependent phosphatases"/>
    <property type="match status" value="1"/>
</dbReference>
<dbReference type="InterPro" id="IPR051158">
    <property type="entry name" value="Metallophosphoesterase_sf"/>
</dbReference>
<proteinExistence type="predicted"/>
<dbReference type="EMBL" id="QYZD01000006">
    <property type="protein sequence ID" value="RJG24460.1"/>
    <property type="molecule type" value="Genomic_DNA"/>
</dbReference>
<evidence type="ECO:0000313" key="3">
    <source>
        <dbReference type="Proteomes" id="UP000266177"/>
    </source>
</evidence>
<dbReference type="PANTHER" id="PTHR31302">
    <property type="entry name" value="TRANSMEMBRANE PROTEIN WITH METALLOPHOSPHOESTERASE DOMAIN-RELATED"/>
    <property type="match status" value="1"/>
</dbReference>
<dbReference type="Pfam" id="PF00149">
    <property type="entry name" value="Metallophos"/>
    <property type="match status" value="1"/>
</dbReference>
<gene>
    <name evidence="2" type="ORF">DQX05_09035</name>
</gene>
<dbReference type="Proteomes" id="UP000266177">
    <property type="component" value="Unassembled WGS sequence"/>
</dbReference>
<feature type="domain" description="Calcineurin-like phosphoesterase" evidence="1">
    <location>
        <begin position="46"/>
        <end position="203"/>
    </location>
</feature>
<dbReference type="AlphaFoldDB" id="A0A3A3H4R0"/>
<evidence type="ECO:0000259" key="1">
    <source>
        <dbReference type="Pfam" id="PF00149"/>
    </source>
</evidence>
<dbReference type="GO" id="GO:0008758">
    <property type="term" value="F:UDP-2,3-diacylglucosamine hydrolase activity"/>
    <property type="evidence" value="ECO:0007669"/>
    <property type="project" value="TreeGrafter"/>
</dbReference>
<dbReference type="OrthoDB" id="9780884at2"/>
<dbReference type="RefSeq" id="WP_119792846.1">
    <property type="nucleotide sequence ID" value="NZ_QYZD01000006.1"/>
</dbReference>
<sequence length="269" mass="30056">MIVVIGLVVLGFCAVTGYMLREASGCNIVEEEVSLMRLPSSFDGTRLFFISDIHRRTITERELAALLKHDKADLVILGGDMTEAGVPLERSRHNIRMLSRLGPVVAVHGNHDYESDIRRLDDMLRELGVKLLDNEAIRLERDGTGIWLVGWDDFSTGRTNARLSMLDVREQPGFTIVVTHDPLSLRRENMEGIDLVLSGHTHGGQICLPGLGPIRTGKFYRQFLAGWYAFAGKDGHRTRLFISRGYGTSHAPVRLCSPPEVHFITLRAP</sequence>
<dbReference type="InterPro" id="IPR029052">
    <property type="entry name" value="Metallo-depent_PP-like"/>
</dbReference>
<evidence type="ECO:0000313" key="2">
    <source>
        <dbReference type="EMBL" id="RJG24460.1"/>
    </source>
</evidence>
<comment type="caution">
    <text evidence="2">The sequence shown here is derived from an EMBL/GenBank/DDBJ whole genome shotgun (WGS) entry which is preliminary data.</text>
</comment>
<protein>
    <submittedName>
        <fullName evidence="2">Metallophosphoesterase</fullName>
    </submittedName>
</protein>
<dbReference type="PANTHER" id="PTHR31302:SF32">
    <property type="entry name" value="PHOSPHOESTERASE"/>
    <property type="match status" value="1"/>
</dbReference>
<accession>A0A3A3H4R0</accession>
<organism evidence="2 3">
    <name type="scientific">Paenibacillus thiaminolyticus</name>
    <name type="common">Bacillus thiaminolyticus</name>
    <dbReference type="NCBI Taxonomy" id="49283"/>
    <lineage>
        <taxon>Bacteria</taxon>
        <taxon>Bacillati</taxon>
        <taxon>Bacillota</taxon>
        <taxon>Bacilli</taxon>
        <taxon>Bacillales</taxon>
        <taxon>Paenibacillaceae</taxon>
        <taxon>Paenibacillus</taxon>
    </lineage>
</organism>
<dbReference type="InterPro" id="IPR004843">
    <property type="entry name" value="Calcineurin-like_PHP"/>
</dbReference>
<dbReference type="GO" id="GO:0016020">
    <property type="term" value="C:membrane"/>
    <property type="evidence" value="ECO:0007669"/>
    <property type="project" value="GOC"/>
</dbReference>
<name>A0A3A3H4R0_PANTH</name>
<dbReference type="GO" id="GO:0009245">
    <property type="term" value="P:lipid A biosynthetic process"/>
    <property type="evidence" value="ECO:0007669"/>
    <property type="project" value="TreeGrafter"/>
</dbReference>
<dbReference type="Gene3D" id="3.60.21.10">
    <property type="match status" value="1"/>
</dbReference>